<proteinExistence type="predicted"/>
<dbReference type="Gene3D" id="3.20.20.240">
    <property type="entry name" value="Methylmalonyl-CoA mutase"/>
    <property type="match status" value="1"/>
</dbReference>
<sequence length="286" mass="31612">MRAHAGPYQPDRRQAVKLFESWCGQLAQVGVLDVLSIGTSQLTQASFGEDWSGRPNGGGVPINSPDEYERIGQVARPMLVRTYAGTRGIPALAAMHEETMNIAWHALSLWWFSRIDGRGPNSVLENLQEHFEALRLIASTGKPYEPNVSHQFAFRGADDVTYVVSAVLAARAAKRLGIRDLILQIMLNDPKYTWGVHDLAKARATLSLVRELEDSNFRVYLQTRAGLDYLSHHPGKAKSQLAAVTALMDDIEPDNPRSPDILHVVSYSEGSDLATPEIINDSVRIT</sequence>
<feature type="non-terminal residue" evidence="1">
    <location>
        <position position="286"/>
    </location>
</feature>
<name>A0A0F9CHG5_9ZZZZ</name>
<reference evidence="1" key="1">
    <citation type="journal article" date="2015" name="Nature">
        <title>Complex archaea that bridge the gap between prokaryotes and eukaryotes.</title>
        <authorList>
            <person name="Spang A."/>
            <person name="Saw J.H."/>
            <person name="Jorgensen S.L."/>
            <person name="Zaremba-Niedzwiedzka K."/>
            <person name="Martijn J."/>
            <person name="Lind A.E."/>
            <person name="van Eijk R."/>
            <person name="Schleper C."/>
            <person name="Guy L."/>
            <person name="Ettema T.J."/>
        </authorList>
    </citation>
    <scope>NUCLEOTIDE SEQUENCE</scope>
</reference>
<dbReference type="EMBL" id="LAZR01044240">
    <property type="protein sequence ID" value="KKL05141.1"/>
    <property type="molecule type" value="Genomic_DNA"/>
</dbReference>
<evidence type="ECO:0008006" key="2">
    <source>
        <dbReference type="Google" id="ProtNLM"/>
    </source>
</evidence>
<comment type="caution">
    <text evidence="1">The sequence shown here is derived from an EMBL/GenBank/DDBJ whole genome shotgun (WGS) entry which is preliminary data.</text>
</comment>
<organism evidence="1">
    <name type="scientific">marine sediment metagenome</name>
    <dbReference type="NCBI Taxonomy" id="412755"/>
    <lineage>
        <taxon>unclassified sequences</taxon>
        <taxon>metagenomes</taxon>
        <taxon>ecological metagenomes</taxon>
    </lineage>
</organism>
<gene>
    <name evidence="1" type="ORF">LCGC14_2609010</name>
</gene>
<protein>
    <recommendedName>
        <fullName evidence="2">Cobalamin-independent methionine synthase MetE C-terminal/archaeal domain-containing protein</fullName>
    </recommendedName>
</protein>
<accession>A0A0F9CHG5</accession>
<evidence type="ECO:0000313" key="1">
    <source>
        <dbReference type="EMBL" id="KKL05141.1"/>
    </source>
</evidence>
<dbReference type="AlphaFoldDB" id="A0A0F9CHG5"/>